<evidence type="ECO:0000313" key="3">
    <source>
        <dbReference type="Proteomes" id="UP000636709"/>
    </source>
</evidence>
<accession>A0A835B9K2</accession>
<dbReference type="Pfam" id="PF22486">
    <property type="entry name" value="MATH_2"/>
    <property type="match status" value="1"/>
</dbReference>
<comment type="caution">
    <text evidence="2">The sequence shown here is derived from an EMBL/GenBank/DDBJ whole genome shotgun (WGS) entry which is preliminary data.</text>
</comment>
<feature type="domain" description="MATH" evidence="1">
    <location>
        <begin position="20"/>
        <end position="155"/>
    </location>
</feature>
<dbReference type="PANTHER" id="PTHR26379">
    <property type="entry name" value="BTB/POZ AND MATH DOMAIN-CONTAINING PROTEIN 1"/>
    <property type="match status" value="1"/>
</dbReference>
<dbReference type="AlphaFoldDB" id="A0A835B9K2"/>
<sequence length="227" mass="25598">MATKTQVKSSSTCHPPETTQGARIFDILGYSKHRGMGPTAFIRSAVFNVAGYNWVIFFYPDGFTDESAGGGFDFVSAYLRLLTTNRGKVRASCDLRLVNPTTSKATSVHPTLVTTMREYDPDGDKNKVFNCMCIGRAQLEGTYVKNDRLTMECVVSRKHRQHIAVTSFSNWFSSEPFQLQEKQEHILGTRSELKTRAFHVDGEEFVAHTESSSLRGRRCSKWSFMGR</sequence>
<evidence type="ECO:0000313" key="2">
    <source>
        <dbReference type="EMBL" id="KAF8691983.1"/>
    </source>
</evidence>
<dbReference type="GO" id="GO:0016567">
    <property type="term" value="P:protein ubiquitination"/>
    <property type="evidence" value="ECO:0007669"/>
    <property type="project" value="InterPro"/>
</dbReference>
<protein>
    <recommendedName>
        <fullName evidence="1">MATH domain-containing protein</fullName>
    </recommendedName>
</protein>
<dbReference type="SUPFAM" id="SSF49599">
    <property type="entry name" value="TRAF domain-like"/>
    <property type="match status" value="1"/>
</dbReference>
<dbReference type="Proteomes" id="UP000636709">
    <property type="component" value="Unassembled WGS sequence"/>
</dbReference>
<reference evidence="2" key="1">
    <citation type="submission" date="2020-07" db="EMBL/GenBank/DDBJ databases">
        <title>Genome sequence and genetic diversity analysis of an under-domesticated orphan crop, white fonio (Digitaria exilis).</title>
        <authorList>
            <person name="Bennetzen J.L."/>
            <person name="Chen S."/>
            <person name="Ma X."/>
            <person name="Wang X."/>
            <person name="Yssel A.E.J."/>
            <person name="Chaluvadi S.R."/>
            <person name="Johnson M."/>
            <person name="Gangashetty P."/>
            <person name="Hamidou F."/>
            <person name="Sanogo M.D."/>
            <person name="Zwaenepoel A."/>
            <person name="Wallace J."/>
            <person name="Van De Peer Y."/>
            <person name="Van Deynze A."/>
        </authorList>
    </citation>
    <scope>NUCLEOTIDE SEQUENCE</scope>
    <source>
        <tissue evidence="2">Leaves</tissue>
    </source>
</reference>
<dbReference type="Gene3D" id="2.60.210.10">
    <property type="entry name" value="Apoptosis, Tumor Necrosis Factor Receptor Associated Protein 2, Chain A"/>
    <property type="match status" value="1"/>
</dbReference>
<dbReference type="OrthoDB" id="6359816at2759"/>
<keyword evidence="3" id="KW-1185">Reference proteome</keyword>
<proteinExistence type="predicted"/>
<dbReference type="InterPro" id="IPR002083">
    <property type="entry name" value="MATH/TRAF_dom"/>
</dbReference>
<dbReference type="InterPro" id="IPR008974">
    <property type="entry name" value="TRAF-like"/>
</dbReference>
<dbReference type="InterPro" id="IPR045005">
    <property type="entry name" value="BPM1-6"/>
</dbReference>
<dbReference type="CDD" id="cd00121">
    <property type="entry name" value="MATH"/>
    <property type="match status" value="1"/>
</dbReference>
<dbReference type="PANTHER" id="PTHR26379:SF266">
    <property type="entry name" value="OS08G0227200 PROTEIN"/>
    <property type="match status" value="1"/>
</dbReference>
<name>A0A835B9K2_9POAL</name>
<gene>
    <name evidence="2" type="ORF">HU200_039928</name>
</gene>
<dbReference type="PROSITE" id="PS50144">
    <property type="entry name" value="MATH"/>
    <property type="match status" value="1"/>
</dbReference>
<dbReference type="EMBL" id="JACEFO010001953">
    <property type="protein sequence ID" value="KAF8691983.1"/>
    <property type="molecule type" value="Genomic_DNA"/>
</dbReference>
<organism evidence="2 3">
    <name type="scientific">Digitaria exilis</name>
    <dbReference type="NCBI Taxonomy" id="1010633"/>
    <lineage>
        <taxon>Eukaryota</taxon>
        <taxon>Viridiplantae</taxon>
        <taxon>Streptophyta</taxon>
        <taxon>Embryophyta</taxon>
        <taxon>Tracheophyta</taxon>
        <taxon>Spermatophyta</taxon>
        <taxon>Magnoliopsida</taxon>
        <taxon>Liliopsida</taxon>
        <taxon>Poales</taxon>
        <taxon>Poaceae</taxon>
        <taxon>PACMAD clade</taxon>
        <taxon>Panicoideae</taxon>
        <taxon>Panicodae</taxon>
        <taxon>Paniceae</taxon>
        <taxon>Anthephorinae</taxon>
        <taxon>Digitaria</taxon>
    </lineage>
</organism>
<evidence type="ECO:0000259" key="1">
    <source>
        <dbReference type="PROSITE" id="PS50144"/>
    </source>
</evidence>